<evidence type="ECO:0000313" key="2">
    <source>
        <dbReference type="Proteomes" id="UP001214131"/>
    </source>
</evidence>
<geneLocation type="plasmid" evidence="1 2">
    <name>unnamed3</name>
</geneLocation>
<name>A0ABD7XAA5_PEDPE</name>
<proteinExistence type="predicted"/>
<dbReference type="EMBL" id="CP118742">
    <property type="protein sequence ID" value="WEA58308.1"/>
    <property type="molecule type" value="Genomic_DNA"/>
</dbReference>
<evidence type="ECO:0000313" key="1">
    <source>
        <dbReference type="EMBL" id="WEA58308.1"/>
    </source>
</evidence>
<sequence>MKKITSTTKNVFISDDFDGTGEVWVGDYIWLFFDKKANTFPSTFFNHLNMIKSKSVYSVEEATTEEEIIFNKLKNSNKLDKKDKEYLKAHYLVE</sequence>
<gene>
    <name evidence="1" type="ORF">PWB86_09880</name>
</gene>
<reference evidence="1 2" key="1">
    <citation type="submission" date="2023-02" db="EMBL/GenBank/DDBJ databases">
        <title>Comparative genomics and fermentation flavor characterization of five lactic acid bacteria reveal flavor biosynthesis metabolic pathways in fermented muskmelon puree.</title>
        <authorList>
            <person name="Yuan L."/>
            <person name="Li M."/>
            <person name="Xu X."/>
            <person name="Lao F."/>
            <person name="Wu J."/>
        </authorList>
    </citation>
    <scope>NUCLEOTIDE SEQUENCE [LARGE SCALE GENOMIC DNA]</scope>
    <source>
        <strain evidence="1 2">Ca-4</strain>
        <plasmid evidence="1 2">unnamed3</plasmid>
    </source>
</reference>
<organism evidence="1 2">
    <name type="scientific">Pediococcus pentosaceus</name>
    <dbReference type="NCBI Taxonomy" id="1255"/>
    <lineage>
        <taxon>Bacteria</taxon>
        <taxon>Bacillati</taxon>
        <taxon>Bacillota</taxon>
        <taxon>Bacilli</taxon>
        <taxon>Lactobacillales</taxon>
        <taxon>Lactobacillaceae</taxon>
        <taxon>Pediococcus</taxon>
    </lineage>
</organism>
<dbReference type="AlphaFoldDB" id="A0ABD7XAA5"/>
<dbReference type="Proteomes" id="UP001214131">
    <property type="component" value="Plasmid unnamed3"/>
</dbReference>
<dbReference type="RefSeq" id="WP_275000754.1">
    <property type="nucleotide sequence ID" value="NZ_CP118742.1"/>
</dbReference>
<protein>
    <submittedName>
        <fullName evidence="1">Uncharacterized protein</fullName>
    </submittedName>
</protein>
<accession>A0ABD7XAA5</accession>
<keyword evidence="1" id="KW-0614">Plasmid</keyword>